<keyword evidence="3" id="KW-1185">Reference proteome</keyword>
<accession>A0A929KZT6</accession>
<sequence>MKEKVLITGASGFVGFHLIEEALKNDLEVYAAIRKSSSIDHLKGLDVNFVYPSFSNADALTKEFAENGYQYVIHAAGLTRALTEERYNEVNVGYTVNLAKAAAATPGFKKFVLISSLAAVGPLPTLTGMLTEKSIPRPVTAYGQSKLNAEHAIKTISGLNCIILRPTAVYGPRDKDIFIALKQFSKGFEPYIGRTEQKMSFIYVTDLAKAAVRALYNGKNQAYNLSDGNFYDRYQLANITTGILRVKTYKVHLPVKFIKIVAGLADIFGSLRKQAPVLSREKLHELTAVNWYCAIDEAKHDLGFYPQHDLNSGLNETISWYKANGWL</sequence>
<evidence type="ECO:0000313" key="3">
    <source>
        <dbReference type="Proteomes" id="UP000622475"/>
    </source>
</evidence>
<reference evidence="2" key="1">
    <citation type="submission" date="2020-10" db="EMBL/GenBank/DDBJ databases">
        <title>Mucilaginibacter mali sp. nov., isolated from rhizosphere soil of apple orchard.</title>
        <authorList>
            <person name="Lee J.-S."/>
            <person name="Kim H.S."/>
            <person name="Kim J.-S."/>
        </authorList>
    </citation>
    <scope>NUCLEOTIDE SEQUENCE</scope>
    <source>
        <strain evidence="2">KCTC 22746</strain>
    </source>
</reference>
<dbReference type="AlphaFoldDB" id="A0A929KZT6"/>
<dbReference type="Proteomes" id="UP000622475">
    <property type="component" value="Unassembled WGS sequence"/>
</dbReference>
<protein>
    <submittedName>
        <fullName evidence="2">NAD(P)-dependent oxidoreductase</fullName>
    </submittedName>
</protein>
<proteinExistence type="predicted"/>
<feature type="domain" description="NAD-dependent epimerase/dehydratase" evidence="1">
    <location>
        <begin position="5"/>
        <end position="225"/>
    </location>
</feature>
<dbReference type="InterPro" id="IPR050177">
    <property type="entry name" value="Lipid_A_modif_metabolic_enz"/>
</dbReference>
<dbReference type="PANTHER" id="PTHR43245:SF58">
    <property type="entry name" value="BLL5923 PROTEIN"/>
    <property type="match status" value="1"/>
</dbReference>
<dbReference type="Gene3D" id="3.40.50.720">
    <property type="entry name" value="NAD(P)-binding Rossmann-like Domain"/>
    <property type="match status" value="1"/>
</dbReference>
<organism evidence="2 3">
    <name type="scientific">Mucilaginibacter myungsuensis</name>
    <dbReference type="NCBI Taxonomy" id="649104"/>
    <lineage>
        <taxon>Bacteria</taxon>
        <taxon>Pseudomonadati</taxon>
        <taxon>Bacteroidota</taxon>
        <taxon>Sphingobacteriia</taxon>
        <taxon>Sphingobacteriales</taxon>
        <taxon>Sphingobacteriaceae</taxon>
        <taxon>Mucilaginibacter</taxon>
    </lineage>
</organism>
<dbReference type="PANTHER" id="PTHR43245">
    <property type="entry name" value="BIFUNCTIONAL POLYMYXIN RESISTANCE PROTEIN ARNA"/>
    <property type="match status" value="1"/>
</dbReference>
<gene>
    <name evidence="2" type="ORF">IRJ16_08325</name>
</gene>
<dbReference type="InterPro" id="IPR001509">
    <property type="entry name" value="Epimerase_deHydtase"/>
</dbReference>
<dbReference type="RefSeq" id="WP_194111095.1">
    <property type="nucleotide sequence ID" value="NZ_JADFFL010000003.1"/>
</dbReference>
<name>A0A929KZT6_9SPHI</name>
<dbReference type="InterPro" id="IPR036291">
    <property type="entry name" value="NAD(P)-bd_dom_sf"/>
</dbReference>
<dbReference type="SUPFAM" id="SSF51735">
    <property type="entry name" value="NAD(P)-binding Rossmann-fold domains"/>
    <property type="match status" value="1"/>
</dbReference>
<dbReference type="Pfam" id="PF01370">
    <property type="entry name" value="Epimerase"/>
    <property type="match status" value="1"/>
</dbReference>
<dbReference type="EMBL" id="JADFFL010000003">
    <property type="protein sequence ID" value="MBE9661889.1"/>
    <property type="molecule type" value="Genomic_DNA"/>
</dbReference>
<evidence type="ECO:0000313" key="2">
    <source>
        <dbReference type="EMBL" id="MBE9661889.1"/>
    </source>
</evidence>
<comment type="caution">
    <text evidence="2">The sequence shown here is derived from an EMBL/GenBank/DDBJ whole genome shotgun (WGS) entry which is preliminary data.</text>
</comment>
<evidence type="ECO:0000259" key="1">
    <source>
        <dbReference type="Pfam" id="PF01370"/>
    </source>
</evidence>